<dbReference type="Proteomes" id="UP000177383">
    <property type="component" value="Unassembled WGS sequence"/>
</dbReference>
<dbReference type="PANTHER" id="PTHR43793:SF1">
    <property type="entry name" value="FAD SYNTHASE"/>
    <property type="match status" value="1"/>
</dbReference>
<feature type="domain" description="Cytidyltransferase-like" evidence="3">
    <location>
        <begin position="31"/>
        <end position="130"/>
    </location>
</feature>
<evidence type="ECO:0000313" key="4">
    <source>
        <dbReference type="EMBL" id="OGG14393.1"/>
    </source>
</evidence>
<keyword evidence="1" id="KW-0808">Transferase</keyword>
<evidence type="ECO:0000259" key="3">
    <source>
        <dbReference type="Pfam" id="PF01467"/>
    </source>
</evidence>
<protein>
    <recommendedName>
        <fullName evidence="3">Cytidyltransferase-like domain-containing protein</fullName>
    </recommendedName>
</protein>
<accession>A0A1F5ZPT4</accession>
<reference evidence="4 5" key="1">
    <citation type="journal article" date="2016" name="Nat. Commun.">
        <title>Thousands of microbial genomes shed light on interconnected biogeochemical processes in an aquifer system.</title>
        <authorList>
            <person name="Anantharaman K."/>
            <person name="Brown C.T."/>
            <person name="Hug L.A."/>
            <person name="Sharon I."/>
            <person name="Castelle C.J."/>
            <person name="Probst A.J."/>
            <person name="Thomas B.C."/>
            <person name="Singh A."/>
            <person name="Wilkins M.J."/>
            <person name="Karaoz U."/>
            <person name="Brodie E.L."/>
            <person name="Williams K.H."/>
            <person name="Hubbard S.S."/>
            <person name="Banfield J.F."/>
        </authorList>
    </citation>
    <scope>NUCLEOTIDE SEQUENCE [LARGE SCALE GENOMIC DNA]</scope>
</reference>
<organism evidence="4 5">
    <name type="scientific">Candidatus Gottesmanbacteria bacterium RIFCSPHIGHO2_01_FULL_39_10</name>
    <dbReference type="NCBI Taxonomy" id="1798375"/>
    <lineage>
        <taxon>Bacteria</taxon>
        <taxon>Candidatus Gottesmaniibacteriota</taxon>
    </lineage>
</organism>
<dbReference type="NCBIfam" id="TIGR00125">
    <property type="entry name" value="cyt_tran_rel"/>
    <property type="match status" value="1"/>
</dbReference>
<evidence type="ECO:0000256" key="2">
    <source>
        <dbReference type="ARBA" id="ARBA00022695"/>
    </source>
</evidence>
<evidence type="ECO:0000313" key="5">
    <source>
        <dbReference type="Proteomes" id="UP000177383"/>
    </source>
</evidence>
<dbReference type="PANTHER" id="PTHR43793">
    <property type="entry name" value="FAD SYNTHASE"/>
    <property type="match status" value="1"/>
</dbReference>
<sequence length="164" mass="18897">MQKSKIKNIIKIEELDDFLKQFSNKNRKKVLVGGCFDILHFGHIRFLQEAKKLGDILIVALESDENVKRLKGSKRPFHTQEQRANILTELRSVDYVLTLEPMDKHEEYESLVNAIHPQVIALTSEDKYAEQKRKQAENVGAEFKIIEKVKTYSSSDLAKLIGLD</sequence>
<dbReference type="GO" id="GO:0016779">
    <property type="term" value="F:nucleotidyltransferase activity"/>
    <property type="evidence" value="ECO:0007669"/>
    <property type="project" value="UniProtKB-KW"/>
</dbReference>
<comment type="caution">
    <text evidence="4">The sequence shown here is derived from an EMBL/GenBank/DDBJ whole genome shotgun (WGS) entry which is preliminary data.</text>
</comment>
<dbReference type="Pfam" id="PF01467">
    <property type="entry name" value="CTP_transf_like"/>
    <property type="match status" value="1"/>
</dbReference>
<gene>
    <name evidence="4" type="ORF">A2773_00650</name>
</gene>
<dbReference type="Gene3D" id="3.40.50.620">
    <property type="entry name" value="HUPs"/>
    <property type="match status" value="1"/>
</dbReference>
<evidence type="ECO:0000256" key="1">
    <source>
        <dbReference type="ARBA" id="ARBA00022679"/>
    </source>
</evidence>
<dbReference type="InterPro" id="IPR014729">
    <property type="entry name" value="Rossmann-like_a/b/a_fold"/>
</dbReference>
<dbReference type="EMBL" id="MFJE01000019">
    <property type="protein sequence ID" value="OGG14393.1"/>
    <property type="molecule type" value="Genomic_DNA"/>
</dbReference>
<dbReference type="InterPro" id="IPR050385">
    <property type="entry name" value="Archaeal_FAD_synthase"/>
</dbReference>
<dbReference type="SUPFAM" id="SSF52374">
    <property type="entry name" value="Nucleotidylyl transferase"/>
    <property type="match status" value="1"/>
</dbReference>
<dbReference type="AlphaFoldDB" id="A0A1F5ZPT4"/>
<dbReference type="InterPro" id="IPR004821">
    <property type="entry name" value="Cyt_trans-like"/>
</dbReference>
<name>A0A1F5ZPT4_9BACT</name>
<keyword evidence="2" id="KW-0548">Nucleotidyltransferase</keyword>
<proteinExistence type="predicted"/>
<dbReference type="STRING" id="1798375.A2773_00650"/>